<keyword evidence="4" id="KW-0007">Acetylation</keyword>
<dbReference type="AlphaFoldDB" id="A0A7K7NTP8"/>
<evidence type="ECO:0000256" key="3">
    <source>
        <dbReference type="ARBA" id="ARBA00022744"/>
    </source>
</evidence>
<evidence type="ECO:0000256" key="2">
    <source>
        <dbReference type="ARBA" id="ARBA00011806"/>
    </source>
</evidence>
<dbReference type="Pfam" id="PF02422">
    <property type="entry name" value="Keratin"/>
    <property type="match status" value="1"/>
</dbReference>
<dbReference type="PANTHER" id="PTHR31203:SF1">
    <property type="entry name" value="BETA-KERATIN-RELATED PROTEIN-RELATED"/>
    <property type="match status" value="1"/>
</dbReference>
<evidence type="ECO:0000313" key="8">
    <source>
        <dbReference type="EMBL" id="NWZ58570.1"/>
    </source>
</evidence>
<dbReference type="Proteomes" id="UP000585422">
    <property type="component" value="Unassembled WGS sequence"/>
</dbReference>
<evidence type="ECO:0000256" key="1">
    <source>
        <dbReference type="ARBA" id="ARBA00008702"/>
    </source>
</evidence>
<evidence type="ECO:0000256" key="5">
    <source>
        <dbReference type="RuleBase" id="RU364002"/>
    </source>
</evidence>
<accession>A0A7K7NTP8</accession>
<gene>
    <name evidence="8" type="primary">Krsc_0</name>
    <name evidence="7" type="synonym">Krsc_1</name>
    <name evidence="6" type="synonym">Krsc_5</name>
    <name evidence="8" type="ORF">HALALB_R01596</name>
    <name evidence="7" type="ORF">HALALB_R01597</name>
    <name evidence="6" type="ORF">HALALB_R06210</name>
</gene>
<comment type="similarity">
    <text evidence="1 5">Belongs to the avian keratin family.</text>
</comment>
<feature type="non-terminal residue" evidence="8">
    <location>
        <position position="1"/>
    </location>
</feature>
<dbReference type="PANTHER" id="PTHR31203">
    <property type="entry name" value="BETA-KERATIN-RELATED PROTEIN-RELATED"/>
    <property type="match status" value="1"/>
</dbReference>
<sequence>GVAVPQPIAESCNELCARQCPDSTAFIQPPPVVVTFPGPILSSFPQQAVVGSSG</sequence>
<evidence type="ECO:0000313" key="7">
    <source>
        <dbReference type="EMBL" id="NWZ58569.1"/>
    </source>
</evidence>
<evidence type="ECO:0000256" key="4">
    <source>
        <dbReference type="ARBA" id="ARBA00022990"/>
    </source>
</evidence>
<dbReference type="InterPro" id="IPR003461">
    <property type="entry name" value="Keratin"/>
</dbReference>
<protein>
    <recommendedName>
        <fullName evidence="5">Keratin</fullName>
    </recommendedName>
</protein>
<dbReference type="OrthoDB" id="9386270at2759"/>
<comment type="caution">
    <text evidence="8">The sequence shown here is derived from an EMBL/GenBank/DDBJ whole genome shotgun (WGS) entry which is preliminary data.</text>
</comment>
<comment type="subunit">
    <text evidence="2 5">The avian keratins (F-ker, S-ker, C-ker and B-ker) are a complex mixture of very similar polypeptides.</text>
</comment>
<dbReference type="GO" id="GO:0005200">
    <property type="term" value="F:structural constituent of cytoskeleton"/>
    <property type="evidence" value="ECO:0007669"/>
    <property type="project" value="InterPro"/>
</dbReference>
<keyword evidence="9" id="KW-1185">Reference proteome</keyword>
<evidence type="ECO:0000313" key="6">
    <source>
        <dbReference type="EMBL" id="NWZ58546.1"/>
    </source>
</evidence>
<dbReference type="EMBL" id="VZSQ01000277">
    <property type="protein sequence ID" value="NWZ58546.1"/>
    <property type="molecule type" value="Genomic_DNA"/>
</dbReference>
<evidence type="ECO:0000313" key="9">
    <source>
        <dbReference type="Proteomes" id="UP000585422"/>
    </source>
</evidence>
<dbReference type="EMBL" id="VZSQ01000277">
    <property type="protein sequence ID" value="NWZ58569.1"/>
    <property type="molecule type" value="Genomic_DNA"/>
</dbReference>
<keyword evidence="3 5" id="KW-0416">Keratin</keyword>
<dbReference type="EMBL" id="VZSQ01000277">
    <property type="protein sequence ID" value="NWZ58570.1"/>
    <property type="molecule type" value="Genomic_DNA"/>
</dbReference>
<feature type="non-terminal residue" evidence="8">
    <location>
        <position position="54"/>
    </location>
</feature>
<name>A0A7K7NTP8_HALAL</name>
<organism evidence="8 9">
    <name type="scientific">Haliaeetus albicilla</name>
    <name type="common">White-tailed sea-eagle</name>
    <name type="synonym">Falco albicilla</name>
    <dbReference type="NCBI Taxonomy" id="8969"/>
    <lineage>
        <taxon>Eukaryota</taxon>
        <taxon>Metazoa</taxon>
        <taxon>Chordata</taxon>
        <taxon>Craniata</taxon>
        <taxon>Vertebrata</taxon>
        <taxon>Euteleostomi</taxon>
        <taxon>Archelosauria</taxon>
        <taxon>Archosauria</taxon>
        <taxon>Dinosauria</taxon>
        <taxon>Saurischia</taxon>
        <taxon>Theropoda</taxon>
        <taxon>Coelurosauria</taxon>
        <taxon>Aves</taxon>
        <taxon>Neognathae</taxon>
        <taxon>Neoaves</taxon>
        <taxon>Telluraves</taxon>
        <taxon>Accipitrimorphae</taxon>
        <taxon>Accipitriformes</taxon>
        <taxon>Accipitridae</taxon>
        <taxon>Accipitrinae</taxon>
        <taxon>Haliaeetus</taxon>
    </lineage>
</organism>
<dbReference type="GO" id="GO:0005882">
    <property type="term" value="C:intermediate filament"/>
    <property type="evidence" value="ECO:0007669"/>
    <property type="project" value="UniProtKB-KW"/>
</dbReference>
<reference evidence="8 9" key="1">
    <citation type="submission" date="2019-09" db="EMBL/GenBank/DDBJ databases">
        <title>Bird 10,000 Genomes (B10K) Project - Family phase.</title>
        <authorList>
            <person name="Zhang G."/>
        </authorList>
    </citation>
    <scope>NUCLEOTIDE SEQUENCE [LARGE SCALE GENOMIC DNA]</scope>
    <source>
        <strain evidence="8">OUT-0040</strain>
        <tissue evidence="8">Blood</tissue>
    </source>
</reference>
<proteinExistence type="inferred from homology"/>